<dbReference type="OrthoDB" id="19923at2759"/>
<feature type="transmembrane region" description="Helical" evidence="6">
    <location>
        <begin position="399"/>
        <end position="422"/>
    </location>
</feature>
<dbReference type="SUPFAM" id="SSF103473">
    <property type="entry name" value="MFS general substrate transporter"/>
    <property type="match status" value="1"/>
</dbReference>
<name>A0A438N0V0_EXOME</name>
<dbReference type="GO" id="GO:0016020">
    <property type="term" value="C:membrane"/>
    <property type="evidence" value="ECO:0007669"/>
    <property type="project" value="UniProtKB-SubCell"/>
</dbReference>
<dbReference type="FunFam" id="1.20.1250.20:FF:000034">
    <property type="entry name" value="MFS general substrate transporter"/>
    <property type="match status" value="1"/>
</dbReference>
<dbReference type="Pfam" id="PF07690">
    <property type="entry name" value="MFS_1"/>
    <property type="match status" value="1"/>
</dbReference>
<dbReference type="PANTHER" id="PTHR43791">
    <property type="entry name" value="PERMEASE-RELATED"/>
    <property type="match status" value="1"/>
</dbReference>
<gene>
    <name evidence="8" type="ORF">B0A52_06935</name>
</gene>
<feature type="transmembrane region" description="Helical" evidence="6">
    <location>
        <begin position="313"/>
        <end position="330"/>
    </location>
</feature>
<evidence type="ECO:0000256" key="5">
    <source>
        <dbReference type="ARBA" id="ARBA00023136"/>
    </source>
</evidence>
<evidence type="ECO:0000256" key="4">
    <source>
        <dbReference type="ARBA" id="ARBA00022989"/>
    </source>
</evidence>
<reference evidence="8 9" key="1">
    <citation type="submission" date="2017-03" db="EMBL/GenBank/DDBJ databases">
        <title>Genomes of endolithic fungi from Antarctica.</title>
        <authorList>
            <person name="Coleine C."/>
            <person name="Masonjones S."/>
            <person name="Stajich J.E."/>
        </authorList>
    </citation>
    <scope>NUCLEOTIDE SEQUENCE [LARGE SCALE GENOMIC DNA]</scope>
    <source>
        <strain evidence="8 9">CCFEE 6314</strain>
    </source>
</reference>
<comment type="subcellular location">
    <subcellularLocation>
        <location evidence="1">Membrane</location>
        <topology evidence="1">Multi-pass membrane protein</topology>
    </subcellularLocation>
</comment>
<dbReference type="PANTHER" id="PTHR43791:SF52">
    <property type="entry name" value="TRANSPORTER, PUTATIVE (AFU_ORTHOLOGUE AFUA_1G11820)-RELATED"/>
    <property type="match status" value="1"/>
</dbReference>
<feature type="transmembrane region" description="Helical" evidence="6">
    <location>
        <begin position="173"/>
        <end position="192"/>
    </location>
</feature>
<keyword evidence="3 6" id="KW-0812">Transmembrane</keyword>
<dbReference type="PROSITE" id="PS50850">
    <property type="entry name" value="MFS"/>
    <property type="match status" value="1"/>
</dbReference>
<dbReference type="InterPro" id="IPR020846">
    <property type="entry name" value="MFS_dom"/>
</dbReference>
<dbReference type="Gene3D" id="1.20.1250.20">
    <property type="entry name" value="MFS general substrate transporter like domains"/>
    <property type="match status" value="2"/>
</dbReference>
<feature type="transmembrane region" description="Helical" evidence="6">
    <location>
        <begin position="85"/>
        <end position="106"/>
    </location>
</feature>
<dbReference type="InterPro" id="IPR011701">
    <property type="entry name" value="MFS"/>
</dbReference>
<evidence type="ECO:0000256" key="6">
    <source>
        <dbReference type="SAM" id="Phobius"/>
    </source>
</evidence>
<dbReference type="Proteomes" id="UP000288859">
    <property type="component" value="Unassembled WGS sequence"/>
</dbReference>
<comment type="caution">
    <text evidence="8">The sequence shown here is derived from an EMBL/GenBank/DDBJ whole genome shotgun (WGS) entry which is preliminary data.</text>
</comment>
<feature type="transmembrane region" description="Helical" evidence="6">
    <location>
        <begin position="204"/>
        <end position="225"/>
    </location>
</feature>
<accession>A0A438N0V0</accession>
<dbReference type="InterPro" id="IPR036259">
    <property type="entry name" value="MFS_trans_sf"/>
</dbReference>
<keyword evidence="5 6" id="KW-0472">Membrane</keyword>
<keyword evidence="4 6" id="KW-1133">Transmembrane helix</keyword>
<evidence type="ECO:0000256" key="3">
    <source>
        <dbReference type="ARBA" id="ARBA00022692"/>
    </source>
</evidence>
<feature type="transmembrane region" description="Helical" evidence="6">
    <location>
        <begin position="113"/>
        <end position="137"/>
    </location>
</feature>
<evidence type="ECO:0000313" key="8">
    <source>
        <dbReference type="EMBL" id="RVX69340.1"/>
    </source>
</evidence>
<feature type="transmembrane region" description="Helical" evidence="6">
    <location>
        <begin position="143"/>
        <end position="161"/>
    </location>
</feature>
<dbReference type="GO" id="GO:0022857">
    <property type="term" value="F:transmembrane transporter activity"/>
    <property type="evidence" value="ECO:0007669"/>
    <property type="project" value="InterPro"/>
</dbReference>
<protein>
    <recommendedName>
        <fullName evidence="7">Major facilitator superfamily (MFS) profile domain-containing protein</fullName>
    </recommendedName>
</protein>
<feature type="transmembrane region" description="Helical" evidence="6">
    <location>
        <begin position="434"/>
        <end position="454"/>
    </location>
</feature>
<evidence type="ECO:0000256" key="2">
    <source>
        <dbReference type="ARBA" id="ARBA00022448"/>
    </source>
</evidence>
<evidence type="ECO:0000313" key="9">
    <source>
        <dbReference type="Proteomes" id="UP000288859"/>
    </source>
</evidence>
<dbReference type="FunFam" id="1.20.1250.20:FF:000013">
    <property type="entry name" value="MFS general substrate transporter"/>
    <property type="match status" value="1"/>
</dbReference>
<evidence type="ECO:0000256" key="1">
    <source>
        <dbReference type="ARBA" id="ARBA00004141"/>
    </source>
</evidence>
<dbReference type="VEuPathDB" id="FungiDB:PV10_08195"/>
<feature type="transmembrane region" description="Helical" evidence="6">
    <location>
        <begin position="273"/>
        <end position="293"/>
    </location>
</feature>
<organism evidence="8 9">
    <name type="scientific">Exophiala mesophila</name>
    <name type="common">Black yeast-like fungus</name>
    <dbReference type="NCBI Taxonomy" id="212818"/>
    <lineage>
        <taxon>Eukaryota</taxon>
        <taxon>Fungi</taxon>
        <taxon>Dikarya</taxon>
        <taxon>Ascomycota</taxon>
        <taxon>Pezizomycotina</taxon>
        <taxon>Eurotiomycetes</taxon>
        <taxon>Chaetothyriomycetidae</taxon>
        <taxon>Chaetothyriales</taxon>
        <taxon>Herpotrichiellaceae</taxon>
        <taxon>Exophiala</taxon>
    </lineage>
</organism>
<evidence type="ECO:0000259" key="7">
    <source>
        <dbReference type="PROSITE" id="PS50850"/>
    </source>
</evidence>
<dbReference type="AlphaFoldDB" id="A0A438N0V0"/>
<dbReference type="EMBL" id="NAJM01000030">
    <property type="protein sequence ID" value="RVX69340.1"/>
    <property type="molecule type" value="Genomic_DNA"/>
</dbReference>
<feature type="transmembrane region" description="Helical" evidence="6">
    <location>
        <begin position="337"/>
        <end position="354"/>
    </location>
</feature>
<feature type="transmembrane region" description="Helical" evidence="6">
    <location>
        <begin position="47"/>
        <end position="65"/>
    </location>
</feature>
<feature type="domain" description="Major facilitator superfamily (MFS) profile" evidence="7">
    <location>
        <begin position="47"/>
        <end position="459"/>
    </location>
</feature>
<sequence length="489" mass="55101">MSTTTKDDMVHMETLAADRKVDMEAEEEEPIDRAFERRVVRKVDMQLIPILFLLLIFAFLDRINIGNARIMGLEKDLNMKGMDYNIALFTFFITYILFEVPSNIVLKKVRPSVWLSSLIMGWGIVTICQGFTASFAGLVVCRVLIGALEAGFIPGCVYLISMYYPRFEVQRRLTIQFSGSVFAGALLAYGIFKMDGVKGYRAWRWVFILEGIATCIFALVALFVIPDWPETARFLKEDERQVLLHRLNVDSAGVKMDRLDKKAMKRILLDKKILFGSFIYLGIGVSNYSVSFFTPTILNDFGWDVLRTQGMSVPVYASAGVMTIVISFISDWRKHRYGFLVGGLLTCMVGYGVLLNGDTVSINARYMALFFMSIGGFVAQPIALIWLSNNMGGHYKRSISAAIQIGFGNCAGFISTNIYFRWEAPTYTTGTGTSLGFVGVAILSATALLIYCILENRKRDRGEYNSRLELPADERDNLGDDHPNFRFIY</sequence>
<keyword evidence="2" id="KW-0813">Transport</keyword>
<proteinExistence type="predicted"/>
<feature type="transmembrane region" description="Helical" evidence="6">
    <location>
        <begin position="366"/>
        <end position="387"/>
    </location>
</feature>